<accession>A0A6M4H8I0</accession>
<keyword evidence="1" id="KW-0732">Signal</keyword>
<evidence type="ECO:0000313" key="2">
    <source>
        <dbReference type="EMBL" id="QJR16019.1"/>
    </source>
</evidence>
<feature type="chain" id="PRO_5026656191" description="DUF2946 domain-containing protein" evidence="1">
    <location>
        <begin position="24"/>
        <end position="103"/>
    </location>
</feature>
<evidence type="ECO:0000313" key="3">
    <source>
        <dbReference type="Proteomes" id="UP000503096"/>
    </source>
</evidence>
<organism evidence="2 3">
    <name type="scientific">Usitatibacter palustris</name>
    <dbReference type="NCBI Taxonomy" id="2732487"/>
    <lineage>
        <taxon>Bacteria</taxon>
        <taxon>Pseudomonadati</taxon>
        <taxon>Pseudomonadota</taxon>
        <taxon>Betaproteobacteria</taxon>
        <taxon>Nitrosomonadales</taxon>
        <taxon>Usitatibacteraceae</taxon>
        <taxon>Usitatibacter</taxon>
    </lineage>
</organism>
<sequence length="103" mass="11073">MARSRPYLFAWLLAFLLAFAQQAAFLHGLGHASEQIQGHEQPGKPLDKKCDTHFLCAELGSAAPAALAPVPPAERSNLPPSFHHTTEALPSARLAFHSRAPPA</sequence>
<evidence type="ECO:0008006" key="4">
    <source>
        <dbReference type="Google" id="ProtNLM"/>
    </source>
</evidence>
<dbReference type="KEGG" id="upl:DSM104440_02847"/>
<dbReference type="Proteomes" id="UP000503096">
    <property type="component" value="Chromosome"/>
</dbReference>
<evidence type="ECO:0000256" key="1">
    <source>
        <dbReference type="SAM" id="SignalP"/>
    </source>
</evidence>
<feature type="signal peptide" evidence="1">
    <location>
        <begin position="1"/>
        <end position="23"/>
    </location>
</feature>
<dbReference type="EMBL" id="CP053073">
    <property type="protein sequence ID" value="QJR16019.1"/>
    <property type="molecule type" value="Genomic_DNA"/>
</dbReference>
<proteinExistence type="predicted"/>
<dbReference type="RefSeq" id="WP_171163796.1">
    <property type="nucleotide sequence ID" value="NZ_CP053073.1"/>
</dbReference>
<reference evidence="2 3" key="1">
    <citation type="submission" date="2020-04" db="EMBL/GenBank/DDBJ databases">
        <title>Usitatibacter rugosus gen. nov., sp. nov. and Usitatibacter palustris sp. nov., novel members of Usitatibacteraceae fam. nov. within the order Nitrosomonadales isolated from soil.</title>
        <authorList>
            <person name="Huber K.J."/>
            <person name="Neumann-Schaal M."/>
            <person name="Geppert A."/>
            <person name="Luckner M."/>
            <person name="Wanner G."/>
            <person name="Overmann J."/>
        </authorList>
    </citation>
    <scope>NUCLEOTIDE SEQUENCE [LARGE SCALE GENOMIC DNA]</scope>
    <source>
        <strain evidence="2 3">Swamp67</strain>
    </source>
</reference>
<gene>
    <name evidence="2" type="ORF">DSM104440_02847</name>
</gene>
<protein>
    <recommendedName>
        <fullName evidence="4">DUF2946 domain-containing protein</fullName>
    </recommendedName>
</protein>
<keyword evidence="3" id="KW-1185">Reference proteome</keyword>
<name>A0A6M4H8I0_9PROT</name>
<dbReference type="InParanoid" id="A0A6M4H8I0"/>
<dbReference type="AlphaFoldDB" id="A0A6M4H8I0"/>